<proteinExistence type="predicted"/>
<sequence length="146" mass="15356">MPSTITHTDLTVIIRHGQSSGGVSTEKDLAGLGDLSTIEKRLEVLHGHAERLVAELSMVALRASGDGADEAVPEVVEVGVANRYDPEHGAGADLLQNGVPQLLALLRVQPVPWRRVSFSLDTSVVAIGLTSFTSRACIAAMSCVAM</sequence>
<name>A0ACC1P412_9PEZI</name>
<comment type="caution">
    <text evidence="1">The sequence shown here is derived from an EMBL/GenBank/DDBJ whole genome shotgun (WGS) entry which is preliminary data.</text>
</comment>
<keyword evidence="2" id="KW-1185">Reference proteome</keyword>
<dbReference type="EMBL" id="JAPDGR010001113">
    <property type="protein sequence ID" value="KAJ2985387.1"/>
    <property type="molecule type" value="Genomic_DNA"/>
</dbReference>
<organism evidence="1 2">
    <name type="scientific">Xylaria curta</name>
    <dbReference type="NCBI Taxonomy" id="42375"/>
    <lineage>
        <taxon>Eukaryota</taxon>
        <taxon>Fungi</taxon>
        <taxon>Dikarya</taxon>
        <taxon>Ascomycota</taxon>
        <taxon>Pezizomycotina</taxon>
        <taxon>Sordariomycetes</taxon>
        <taxon>Xylariomycetidae</taxon>
        <taxon>Xylariales</taxon>
        <taxon>Xylariaceae</taxon>
        <taxon>Xylaria</taxon>
    </lineage>
</organism>
<reference evidence="1" key="1">
    <citation type="submission" date="2022-10" db="EMBL/GenBank/DDBJ databases">
        <title>Genome Sequence of Xylaria curta.</title>
        <authorList>
            <person name="Buettner E."/>
        </authorList>
    </citation>
    <scope>NUCLEOTIDE SEQUENCE</scope>
    <source>
        <strain evidence="1">Babe10</strain>
    </source>
</reference>
<gene>
    <name evidence="1" type="ORF">NUW58_g5560</name>
</gene>
<protein>
    <submittedName>
        <fullName evidence="1">Uncharacterized protein</fullName>
    </submittedName>
</protein>
<evidence type="ECO:0000313" key="2">
    <source>
        <dbReference type="Proteomes" id="UP001143856"/>
    </source>
</evidence>
<evidence type="ECO:0000313" key="1">
    <source>
        <dbReference type="EMBL" id="KAJ2985387.1"/>
    </source>
</evidence>
<dbReference type="Proteomes" id="UP001143856">
    <property type="component" value="Unassembled WGS sequence"/>
</dbReference>
<accession>A0ACC1P412</accession>